<organism evidence="1 2">
    <name type="scientific">Pseudoalteromonas aurantia 208</name>
    <dbReference type="NCBI Taxonomy" id="1314867"/>
    <lineage>
        <taxon>Bacteria</taxon>
        <taxon>Pseudomonadati</taxon>
        <taxon>Pseudomonadota</taxon>
        <taxon>Gammaproteobacteria</taxon>
        <taxon>Alteromonadales</taxon>
        <taxon>Pseudoalteromonadaceae</taxon>
        <taxon>Pseudoalteromonas</taxon>
    </lineage>
</organism>
<dbReference type="RefSeq" id="WP_192509566.1">
    <property type="nucleotide sequence ID" value="NZ_AQGV01000015.1"/>
</dbReference>
<protein>
    <submittedName>
        <fullName evidence="1">Uncharacterized protein</fullName>
    </submittedName>
</protein>
<gene>
    <name evidence="1" type="ORF">PAUR_b0499</name>
</gene>
<evidence type="ECO:0000313" key="2">
    <source>
        <dbReference type="Proteomes" id="UP000615755"/>
    </source>
</evidence>
<sequence>MNNEQHDVTLAAVMRFRAALNQSTDVETFRLIDYSINQGTCHLMRDKATKILMGYVIWANVIEETWQRYVEQDITPIYRHEWQEGEIGMVLGAAINPVYKLNLLENLPEFFYEKRFIYKKRRKTHQLSKVLKKYAGYKGALRV</sequence>
<reference evidence="1 2" key="1">
    <citation type="submission" date="2015-03" db="EMBL/GenBank/DDBJ databases">
        <title>Genome sequence of Pseudoalteromonas aurantia.</title>
        <authorList>
            <person name="Xie B.-B."/>
            <person name="Rong J.-C."/>
            <person name="Qin Q.-L."/>
            <person name="Zhang Y.-Z."/>
        </authorList>
    </citation>
    <scope>NUCLEOTIDE SEQUENCE [LARGE SCALE GENOMIC DNA]</scope>
    <source>
        <strain evidence="1 2">208</strain>
    </source>
</reference>
<evidence type="ECO:0000313" key="1">
    <source>
        <dbReference type="EMBL" id="MBE0370456.1"/>
    </source>
</evidence>
<name>A0ABR9EHL5_9GAMM</name>
<proteinExistence type="predicted"/>
<keyword evidence="2" id="KW-1185">Reference proteome</keyword>
<dbReference type="EMBL" id="AQGV01000015">
    <property type="protein sequence ID" value="MBE0370456.1"/>
    <property type="molecule type" value="Genomic_DNA"/>
</dbReference>
<comment type="caution">
    <text evidence="1">The sequence shown here is derived from an EMBL/GenBank/DDBJ whole genome shotgun (WGS) entry which is preliminary data.</text>
</comment>
<accession>A0ABR9EHL5</accession>
<dbReference type="Proteomes" id="UP000615755">
    <property type="component" value="Unassembled WGS sequence"/>
</dbReference>